<name>A0ABT8BI87_9HYPH</name>
<dbReference type="RefSeq" id="WP_238222387.1">
    <property type="nucleotide sequence ID" value="NZ_BPQD01000003.1"/>
</dbReference>
<accession>A0ABT8BI87</accession>
<dbReference type="Proteomes" id="UP001224644">
    <property type="component" value="Unassembled WGS sequence"/>
</dbReference>
<comment type="caution">
    <text evidence="1">The sequence shown here is derived from an EMBL/GenBank/DDBJ whole genome shotgun (WGS) entry which is preliminary data.</text>
</comment>
<evidence type="ECO:0000313" key="2">
    <source>
        <dbReference type="Proteomes" id="UP001224644"/>
    </source>
</evidence>
<sequence>MTEFWVSSGHHLVRRTEGGGLAATDELILAYLARPELVPPEEACAAERALYASLRAEPRRAVAPEELAAIADADARENWAVLLAFRDRLLGARSLEAAYLDLVRGGLQGTPSLFLNQLVHLILRNALDGCDDPYVLRAAELFFRTQRVSRHDGAVLLADAEVIEAREGTAPLSPLVAMLGKEAANELDVLTDETAWSYWSRSDAFSMALNLGSNPKSREGLARVIETFVRHLLNTEVRVTPLDRLEDTDWRWFVGLDAEGTRIGNALWHGETVDAATQERVVALFGLTFADPAAVDPAVGDRPVYLLLAGTPANLVQVKPQNIVAGLPLRAERPAA</sequence>
<gene>
    <name evidence="1" type="ORF">QWZ12_10050</name>
</gene>
<protein>
    <submittedName>
        <fullName evidence="1">DUF6352 family protein</fullName>
    </submittedName>
</protein>
<evidence type="ECO:0000313" key="1">
    <source>
        <dbReference type="EMBL" id="MDN3590955.1"/>
    </source>
</evidence>
<organism evidence="1 2">
    <name type="scientific">Methylobacterium adhaesivum</name>
    <dbReference type="NCBI Taxonomy" id="333297"/>
    <lineage>
        <taxon>Bacteria</taxon>
        <taxon>Pseudomonadati</taxon>
        <taxon>Pseudomonadota</taxon>
        <taxon>Alphaproteobacteria</taxon>
        <taxon>Hyphomicrobiales</taxon>
        <taxon>Methylobacteriaceae</taxon>
        <taxon>Methylobacterium</taxon>
    </lineage>
</organism>
<keyword evidence="2" id="KW-1185">Reference proteome</keyword>
<reference evidence="2" key="1">
    <citation type="journal article" date="2019" name="Int. J. Syst. Evol. Microbiol.">
        <title>The Global Catalogue of Microorganisms (GCM) 10K type strain sequencing project: providing services to taxonomists for standard genome sequencing and annotation.</title>
        <authorList>
            <consortium name="The Broad Institute Genomics Platform"/>
            <consortium name="The Broad Institute Genome Sequencing Center for Infectious Disease"/>
            <person name="Wu L."/>
            <person name="Ma J."/>
        </authorList>
    </citation>
    <scope>NUCLEOTIDE SEQUENCE [LARGE SCALE GENOMIC DNA]</scope>
    <source>
        <strain evidence="2">CECT 7069</strain>
    </source>
</reference>
<dbReference type="Pfam" id="PF19879">
    <property type="entry name" value="DUF6352"/>
    <property type="match status" value="1"/>
</dbReference>
<proteinExistence type="predicted"/>
<dbReference type="InterPro" id="IPR045932">
    <property type="entry name" value="DUF6352"/>
</dbReference>
<dbReference type="EMBL" id="JAUFPX010000006">
    <property type="protein sequence ID" value="MDN3590955.1"/>
    <property type="molecule type" value="Genomic_DNA"/>
</dbReference>